<keyword evidence="3" id="KW-0813">Transport</keyword>
<dbReference type="KEGG" id="hir:HETIRDRAFT_42568"/>
<dbReference type="eggNOG" id="KOG2262">
    <property type="taxonomic scope" value="Eukaryota"/>
</dbReference>
<dbReference type="GO" id="GO:0016020">
    <property type="term" value="C:membrane"/>
    <property type="evidence" value="ECO:0007669"/>
    <property type="project" value="UniProtKB-SubCell"/>
</dbReference>
<evidence type="ECO:0000313" key="10">
    <source>
        <dbReference type="EMBL" id="ETW87736.1"/>
    </source>
</evidence>
<name>W4KRP0_HETIT</name>
<dbReference type="GO" id="GO:0015031">
    <property type="term" value="P:protein transport"/>
    <property type="evidence" value="ECO:0007669"/>
    <property type="project" value="UniProtKB-KW"/>
</dbReference>
<keyword evidence="6" id="KW-0653">Protein transport</keyword>
<feature type="transmembrane region" description="Helical" evidence="9">
    <location>
        <begin position="74"/>
        <end position="94"/>
    </location>
</feature>
<proteinExistence type="inferred from homology"/>
<dbReference type="OrthoDB" id="9986677at2759"/>
<feature type="transmembrane region" description="Helical" evidence="9">
    <location>
        <begin position="523"/>
        <end position="546"/>
    </location>
</feature>
<feature type="transmembrane region" description="Helical" evidence="9">
    <location>
        <begin position="360"/>
        <end position="381"/>
    </location>
</feature>
<keyword evidence="8 9" id="KW-0472">Membrane</keyword>
<evidence type="ECO:0000256" key="5">
    <source>
        <dbReference type="ARBA" id="ARBA00022856"/>
    </source>
</evidence>
<feature type="transmembrane region" description="Helical" evidence="9">
    <location>
        <begin position="638"/>
        <end position="655"/>
    </location>
</feature>
<dbReference type="FunCoup" id="W4KRP0">
    <property type="interactions" value="8"/>
</dbReference>
<dbReference type="InterPro" id="IPR004648">
    <property type="entry name" value="Oligpept_transpt"/>
</dbReference>
<feature type="transmembrane region" description="Helical" evidence="9">
    <location>
        <begin position="413"/>
        <end position="433"/>
    </location>
</feature>
<dbReference type="InParanoid" id="W4KRP0"/>
<feature type="transmembrane region" description="Helical" evidence="9">
    <location>
        <begin position="48"/>
        <end position="67"/>
    </location>
</feature>
<reference evidence="10 11" key="1">
    <citation type="journal article" date="2012" name="New Phytol.">
        <title>Insight into trade-off between wood decay and parasitism from the genome of a fungal forest pathogen.</title>
        <authorList>
            <person name="Olson A."/>
            <person name="Aerts A."/>
            <person name="Asiegbu F."/>
            <person name="Belbahri L."/>
            <person name="Bouzid O."/>
            <person name="Broberg A."/>
            <person name="Canback B."/>
            <person name="Coutinho P.M."/>
            <person name="Cullen D."/>
            <person name="Dalman K."/>
            <person name="Deflorio G."/>
            <person name="van Diepen L.T."/>
            <person name="Dunand C."/>
            <person name="Duplessis S."/>
            <person name="Durling M."/>
            <person name="Gonthier P."/>
            <person name="Grimwood J."/>
            <person name="Fossdal C.G."/>
            <person name="Hansson D."/>
            <person name="Henrissat B."/>
            <person name="Hietala A."/>
            <person name="Himmelstrand K."/>
            <person name="Hoffmeister D."/>
            <person name="Hogberg N."/>
            <person name="James T.Y."/>
            <person name="Karlsson M."/>
            <person name="Kohler A."/>
            <person name="Kues U."/>
            <person name="Lee Y.H."/>
            <person name="Lin Y.C."/>
            <person name="Lind M."/>
            <person name="Lindquist E."/>
            <person name="Lombard V."/>
            <person name="Lucas S."/>
            <person name="Lunden K."/>
            <person name="Morin E."/>
            <person name="Murat C."/>
            <person name="Park J."/>
            <person name="Raffaello T."/>
            <person name="Rouze P."/>
            <person name="Salamov A."/>
            <person name="Schmutz J."/>
            <person name="Solheim H."/>
            <person name="Stahlberg J."/>
            <person name="Velez H."/>
            <person name="de Vries R.P."/>
            <person name="Wiebenga A."/>
            <person name="Woodward S."/>
            <person name="Yakovlev I."/>
            <person name="Garbelotto M."/>
            <person name="Martin F."/>
            <person name="Grigoriev I.V."/>
            <person name="Stenlid J."/>
        </authorList>
    </citation>
    <scope>NUCLEOTIDE SEQUENCE [LARGE SCALE GENOMIC DNA]</scope>
    <source>
        <strain evidence="10 11">TC 32-1</strain>
    </source>
</reference>
<feature type="transmembrane region" description="Helical" evidence="9">
    <location>
        <begin position="114"/>
        <end position="135"/>
    </location>
</feature>
<feature type="transmembrane region" description="Helical" evidence="9">
    <location>
        <begin position="147"/>
        <end position="168"/>
    </location>
</feature>
<dbReference type="InterPro" id="IPR004813">
    <property type="entry name" value="OPT"/>
</dbReference>
<feature type="transmembrane region" description="Helical" evidence="9">
    <location>
        <begin position="180"/>
        <end position="200"/>
    </location>
</feature>
<feature type="transmembrane region" description="Helical" evidence="9">
    <location>
        <begin position="590"/>
        <end position="610"/>
    </location>
</feature>
<feature type="transmembrane region" description="Helical" evidence="9">
    <location>
        <begin position="287"/>
        <end position="306"/>
    </location>
</feature>
<feature type="transmembrane region" description="Helical" evidence="9">
    <location>
        <begin position="212"/>
        <end position="233"/>
    </location>
</feature>
<evidence type="ECO:0000256" key="7">
    <source>
        <dbReference type="ARBA" id="ARBA00022989"/>
    </source>
</evidence>
<evidence type="ECO:0000256" key="8">
    <source>
        <dbReference type="ARBA" id="ARBA00023136"/>
    </source>
</evidence>
<dbReference type="GeneID" id="20674040"/>
<comment type="subcellular location">
    <subcellularLocation>
        <location evidence="1">Membrane</location>
        <topology evidence="1">Multi-pass membrane protein</topology>
    </subcellularLocation>
</comment>
<organism evidence="10 11">
    <name type="scientific">Heterobasidion irregulare (strain TC 32-1)</name>
    <dbReference type="NCBI Taxonomy" id="747525"/>
    <lineage>
        <taxon>Eukaryota</taxon>
        <taxon>Fungi</taxon>
        <taxon>Dikarya</taxon>
        <taxon>Basidiomycota</taxon>
        <taxon>Agaricomycotina</taxon>
        <taxon>Agaricomycetes</taxon>
        <taxon>Russulales</taxon>
        <taxon>Bondarzewiaceae</taxon>
        <taxon>Heterobasidion</taxon>
        <taxon>Heterobasidion annosum species complex</taxon>
    </lineage>
</organism>
<keyword evidence="7 9" id="KW-1133">Transmembrane helix</keyword>
<dbReference type="NCBIfam" id="TIGR00727">
    <property type="entry name" value="ISP4_OPT"/>
    <property type="match status" value="1"/>
</dbReference>
<keyword evidence="5" id="KW-0571">Peptide transport</keyword>
<dbReference type="RefSeq" id="XP_009540366.1">
    <property type="nucleotide sequence ID" value="XM_009542071.1"/>
</dbReference>
<dbReference type="HOGENOM" id="CLU_004965_1_1_1"/>
<accession>W4KRP0</accession>
<keyword evidence="4 9" id="KW-0812">Transmembrane</keyword>
<dbReference type="Pfam" id="PF03169">
    <property type="entry name" value="OPT"/>
    <property type="match status" value="1"/>
</dbReference>
<feature type="transmembrane region" description="Helical" evidence="9">
    <location>
        <begin position="439"/>
        <end position="460"/>
    </location>
</feature>
<sequence length="732" mass="82328">MSGAIFDDPNLDKAHLVDLDDESPYPEVRSAVANTDDPTMPVSTLRTWVIGLIWAILIPGLNQFFFFRFPSVNIGGIVAQLLSFPIGRAWAAYVPAWRIFGTSLNPGPFSVKEHVLITIMASVGSGSAYATDIIAVQRVYYNQQYNFIYQWMVVMSTQLIGFSIGGIARRFLVSPPSMIWPANLVSCALFNTLHSQQYAGIGNRGGISRERFFVFGFLASFSWYFIPGYLFQALSFFSWVTWIRPEDTTISQLFGYVHGLGMSVVTFDWSQIAYIGSPLATPWWAEANIFGGFILFFWIITPIIYFTNTWFSAFMPISSRTSYDNQLNTYNVSRILNADSTINLEAYHAYSPLFLSTTFAMSYGLSFASITATLMHALLYFRKQIWVQSRRSLSEQPDVHARLMSRYPQVPEWWYLIVFLSMFVFGIISIEAWPTEMPVWAFVLALVIAFTYVIPVGMIQAITNQQIGLNVITELIIGYALPGRPIAMMMFKTWGYITMAQALTFASDFKLGHYMKISPKPMFWSQVVATIIAGTVQLGVQAWMFTNIPDMCSPEQKDGFICPSTEVFGTASIIWGVIGPALQFSKGQTYYPLLYFFLVGAIAPAIPWVITKKWPNSILKYINPVIFNGTGLIPPATAINYVPWAIVGFIFQYVIRKRHFSWWTKYNYVLSAALDSGLAVSILVIFFTLEFPKNGTIGLTNIQSWWGNTVPFTGADNLGTPVQQLAPGQTFG</sequence>
<evidence type="ECO:0000256" key="9">
    <source>
        <dbReference type="SAM" id="Phobius"/>
    </source>
</evidence>
<evidence type="ECO:0000313" key="11">
    <source>
        <dbReference type="Proteomes" id="UP000030671"/>
    </source>
</evidence>
<evidence type="ECO:0000256" key="3">
    <source>
        <dbReference type="ARBA" id="ARBA00022448"/>
    </source>
</evidence>
<feature type="transmembrane region" description="Helical" evidence="9">
    <location>
        <begin position="667"/>
        <end position="689"/>
    </location>
</feature>
<dbReference type="PANTHER" id="PTHR22601">
    <property type="entry name" value="ISP4 LIKE PROTEIN"/>
    <property type="match status" value="1"/>
</dbReference>
<dbReference type="EMBL" id="KI925454">
    <property type="protein sequence ID" value="ETW87736.1"/>
    <property type="molecule type" value="Genomic_DNA"/>
</dbReference>
<feature type="transmembrane region" description="Helical" evidence="9">
    <location>
        <begin position="558"/>
        <end position="578"/>
    </location>
</feature>
<keyword evidence="11" id="KW-1185">Reference proteome</keyword>
<dbReference type="GO" id="GO:0035673">
    <property type="term" value="F:oligopeptide transmembrane transporter activity"/>
    <property type="evidence" value="ECO:0007669"/>
    <property type="project" value="InterPro"/>
</dbReference>
<comment type="similarity">
    <text evidence="2">Belongs to the oligopeptide OPT transporter family.</text>
</comment>
<dbReference type="NCBIfam" id="TIGR00728">
    <property type="entry name" value="OPT_sfam"/>
    <property type="match status" value="1"/>
</dbReference>
<dbReference type="Proteomes" id="UP000030671">
    <property type="component" value="Unassembled WGS sequence"/>
</dbReference>
<evidence type="ECO:0000256" key="1">
    <source>
        <dbReference type="ARBA" id="ARBA00004141"/>
    </source>
</evidence>
<evidence type="ECO:0000256" key="4">
    <source>
        <dbReference type="ARBA" id="ARBA00022692"/>
    </source>
</evidence>
<feature type="transmembrane region" description="Helical" evidence="9">
    <location>
        <begin position="253"/>
        <end position="275"/>
    </location>
</feature>
<evidence type="ECO:0000256" key="6">
    <source>
        <dbReference type="ARBA" id="ARBA00022927"/>
    </source>
</evidence>
<gene>
    <name evidence="10" type="ORF">HETIRDRAFT_42568</name>
</gene>
<dbReference type="AlphaFoldDB" id="W4KRP0"/>
<protein>
    <submittedName>
        <fullName evidence="10">Oligopeptide transporter</fullName>
    </submittedName>
</protein>
<evidence type="ECO:0000256" key="2">
    <source>
        <dbReference type="ARBA" id="ARBA00008807"/>
    </source>
</evidence>